<protein>
    <submittedName>
        <fullName evidence="1">Uncharacterized protein</fullName>
    </submittedName>
</protein>
<comment type="caution">
    <text evidence="1">The sequence shown here is derived from an EMBL/GenBank/DDBJ whole genome shotgun (WGS) entry which is preliminary data.</text>
</comment>
<dbReference type="SUPFAM" id="SSF47413">
    <property type="entry name" value="lambda repressor-like DNA-binding domains"/>
    <property type="match status" value="1"/>
</dbReference>
<keyword evidence="2" id="KW-1185">Reference proteome</keyword>
<dbReference type="InterPro" id="IPR001387">
    <property type="entry name" value="Cro/C1-type_HTH"/>
</dbReference>
<dbReference type="AlphaFoldDB" id="A0A919GX62"/>
<proteinExistence type="predicted"/>
<dbReference type="GO" id="GO:0003677">
    <property type="term" value="F:DNA binding"/>
    <property type="evidence" value="ECO:0007669"/>
    <property type="project" value="InterPro"/>
</dbReference>
<dbReference type="Gene3D" id="1.10.260.40">
    <property type="entry name" value="lambda repressor-like DNA-binding domains"/>
    <property type="match status" value="1"/>
</dbReference>
<dbReference type="EMBL" id="BNEE01000006">
    <property type="protein sequence ID" value="GHI86311.1"/>
    <property type="molecule type" value="Genomic_DNA"/>
</dbReference>
<dbReference type="InterPro" id="IPR010982">
    <property type="entry name" value="Lambda_DNA-bd_dom_sf"/>
</dbReference>
<reference evidence="1" key="1">
    <citation type="submission" date="2020-09" db="EMBL/GenBank/DDBJ databases">
        <title>Whole genome shotgun sequence of Streptomyces xanthophaeus NBRC 12829.</title>
        <authorList>
            <person name="Komaki H."/>
            <person name="Tamura T."/>
        </authorList>
    </citation>
    <scope>NUCLEOTIDE SEQUENCE</scope>
    <source>
        <strain evidence="1">NBRC 12829</strain>
    </source>
</reference>
<evidence type="ECO:0000313" key="1">
    <source>
        <dbReference type="EMBL" id="GHI86311.1"/>
    </source>
</evidence>
<dbReference type="OrthoDB" id="4509586at2"/>
<name>A0A919GX62_9ACTN</name>
<evidence type="ECO:0000313" key="2">
    <source>
        <dbReference type="Proteomes" id="UP000600026"/>
    </source>
</evidence>
<organism evidence="1 2">
    <name type="scientific">Streptomyces xanthophaeus</name>
    <dbReference type="NCBI Taxonomy" id="67385"/>
    <lineage>
        <taxon>Bacteria</taxon>
        <taxon>Bacillati</taxon>
        <taxon>Actinomycetota</taxon>
        <taxon>Actinomycetes</taxon>
        <taxon>Kitasatosporales</taxon>
        <taxon>Streptomycetaceae</taxon>
        <taxon>Streptomyces</taxon>
    </lineage>
</organism>
<dbReference type="RefSeq" id="WP_031149584.1">
    <property type="nucleotide sequence ID" value="NZ_BNEE01000006.1"/>
</dbReference>
<sequence length="372" mass="41169">MGKTPTSALTVGQGSRRRGRSGIVSGYVFRVIREHLGHTQEGLAEVFAVSVDTVAGWETGRRPLTALPVGQVLAHRHRLMRMGASPSLLLALERALEADVLLADALDDEGAPADSPLGGCVLQRDLVEVLAWPLNGQVPEPVRAVQAVTRSRRGPASGRPELTEEERRRFFGHMRRMAEEAQADRQFLLRRQAMYLAGYDDATDTFDWLAQQRRVDRPSDWLTQWLTSRSVAAVAARQGDRERMQHFIATALDDDEAGEAANLSYWAYWIGESAHPQLSDDFIAAPGTMPWQGHRLLQHLVAVLAPQHGFFDLHVHSLWALLAARPRLLRTGSAAGRALRGQLPVLLDGAKASTRARRELEGIRYAIRLAEA</sequence>
<accession>A0A919GX62</accession>
<gene>
    <name evidence="1" type="ORF">Sxan_36750</name>
</gene>
<dbReference type="CDD" id="cd00093">
    <property type="entry name" value="HTH_XRE"/>
    <property type="match status" value="1"/>
</dbReference>
<dbReference type="Proteomes" id="UP000600026">
    <property type="component" value="Unassembled WGS sequence"/>
</dbReference>